<evidence type="ECO:0008006" key="3">
    <source>
        <dbReference type="Google" id="ProtNLM"/>
    </source>
</evidence>
<name>A0A0H5SW88_HERHM</name>
<evidence type="ECO:0000313" key="2">
    <source>
        <dbReference type="Proteomes" id="UP000236497"/>
    </source>
</evidence>
<dbReference type="NCBIfam" id="TIGR01603">
    <property type="entry name" value="maj_tail_phi13"/>
    <property type="match status" value="1"/>
</dbReference>
<dbReference type="AlphaFoldDB" id="A0A0H5SW88"/>
<dbReference type="OrthoDB" id="3078218at2"/>
<dbReference type="RefSeq" id="WP_103202683.1">
    <property type="nucleotide sequence ID" value="NZ_CVTD020000015.1"/>
</dbReference>
<protein>
    <recommendedName>
        <fullName evidence="3">Phi13 family phage major tail protein</fullName>
    </recommendedName>
</protein>
<organism evidence="1 2">
    <name type="scientific">Herbinix hemicellulosilytica</name>
    <dbReference type="NCBI Taxonomy" id="1564487"/>
    <lineage>
        <taxon>Bacteria</taxon>
        <taxon>Bacillati</taxon>
        <taxon>Bacillota</taxon>
        <taxon>Clostridia</taxon>
        <taxon>Lachnospirales</taxon>
        <taxon>Lachnospiraceae</taxon>
        <taxon>Herbinix</taxon>
    </lineage>
</organism>
<proteinExistence type="predicted"/>
<accession>A0A0H5SW88</accession>
<keyword evidence="2" id="KW-1185">Reference proteome</keyword>
<dbReference type="InterPro" id="IPR006490">
    <property type="entry name" value="Maj_tail_phi13"/>
</dbReference>
<sequence>MAYIGLAYPTIAKLDPATNTYSNGFRMGKAVSVNITTNYNEANLTGDNVIAETVKEFRNGTIDLGITTIPIEAYNTVFGHTVTPGEDGTLIIDKTDDVPNYVGVGLLKEEMIDGEKSYIAMWIYKVLFTESGESATTKGETVSFQTPTITGTIMALDNKQWRERKIFKKEEDAIKYLNEKANIPPEA</sequence>
<evidence type="ECO:0000313" key="1">
    <source>
        <dbReference type="EMBL" id="CRZ34588.1"/>
    </source>
</evidence>
<dbReference type="EMBL" id="CVTD020000015">
    <property type="protein sequence ID" value="CRZ34588.1"/>
    <property type="molecule type" value="Genomic_DNA"/>
</dbReference>
<gene>
    <name evidence="1" type="ORF">HHT355_1387</name>
</gene>
<dbReference type="Proteomes" id="UP000236497">
    <property type="component" value="Unassembled WGS sequence"/>
</dbReference>
<reference evidence="1 2" key="1">
    <citation type="submission" date="2015-06" db="EMBL/GenBank/DDBJ databases">
        <authorList>
            <person name="Wibberg Daniel"/>
        </authorList>
    </citation>
    <scope>NUCLEOTIDE SEQUENCE [LARGE SCALE GENOMIC DNA]</scope>
    <source>
        <strain evidence="1 2">T3/55T</strain>
    </source>
</reference>